<dbReference type="OrthoDB" id="5614897at2"/>
<dbReference type="EMBL" id="VFSV01000076">
    <property type="protein sequence ID" value="TRD14404.1"/>
    <property type="molecule type" value="Genomic_DNA"/>
</dbReference>
<dbReference type="InterPro" id="IPR029063">
    <property type="entry name" value="SAM-dependent_MTases_sf"/>
</dbReference>
<keyword evidence="1" id="KW-0808">Transferase</keyword>
<proteinExistence type="predicted"/>
<keyword evidence="2" id="KW-1185">Reference proteome</keyword>
<sequence>MFSKSEKYNALIGLYTEMAHEGFERRKGDRVSPDAGYGVQEAAKFRRQLKSLFAHCGIRSVLDYGGGRTSWFDKEVPEGGSLADFVGISEYCIFEPAHALDQRSSVDAVVSFDVLEHIYLADVGYVLDEIFRLSDKLVVLNIAGYPANALLPTGENAHITLRSLDWWRGAIEVVSSAYPDIMVALYYSSAYNKVTQVPPFRFSDINREAGYVR</sequence>
<dbReference type="GO" id="GO:0008168">
    <property type="term" value="F:methyltransferase activity"/>
    <property type="evidence" value="ECO:0007669"/>
    <property type="project" value="UniProtKB-KW"/>
</dbReference>
<dbReference type="Gene3D" id="3.40.50.150">
    <property type="entry name" value="Vaccinia Virus protein VP39"/>
    <property type="match status" value="1"/>
</dbReference>
<evidence type="ECO:0000313" key="1">
    <source>
        <dbReference type="EMBL" id="TRD14404.1"/>
    </source>
</evidence>
<dbReference type="AlphaFoldDB" id="A0A547PK59"/>
<accession>A0A547PK59</accession>
<keyword evidence="1" id="KW-0489">Methyltransferase</keyword>
<name>A0A547PK59_9RHOB</name>
<dbReference type="GO" id="GO:0032259">
    <property type="term" value="P:methylation"/>
    <property type="evidence" value="ECO:0007669"/>
    <property type="project" value="UniProtKB-KW"/>
</dbReference>
<protein>
    <submittedName>
        <fullName evidence="1">Class I SAM-dependent methyltransferase</fullName>
    </submittedName>
</protein>
<comment type="caution">
    <text evidence="1">The sequence shown here is derived from an EMBL/GenBank/DDBJ whole genome shotgun (WGS) entry which is preliminary data.</text>
</comment>
<evidence type="ECO:0000313" key="2">
    <source>
        <dbReference type="Proteomes" id="UP000318590"/>
    </source>
</evidence>
<gene>
    <name evidence="1" type="ORF">FEV53_19020</name>
</gene>
<dbReference type="Proteomes" id="UP000318590">
    <property type="component" value="Unassembled WGS sequence"/>
</dbReference>
<organism evidence="1 2">
    <name type="scientific">Palleronia caenipelagi</name>
    <dbReference type="NCBI Taxonomy" id="2489174"/>
    <lineage>
        <taxon>Bacteria</taxon>
        <taxon>Pseudomonadati</taxon>
        <taxon>Pseudomonadota</taxon>
        <taxon>Alphaproteobacteria</taxon>
        <taxon>Rhodobacterales</taxon>
        <taxon>Roseobacteraceae</taxon>
        <taxon>Palleronia</taxon>
    </lineage>
</organism>
<dbReference type="RefSeq" id="WP_142836264.1">
    <property type="nucleotide sequence ID" value="NZ_VFSV01000076.1"/>
</dbReference>
<reference evidence="1 2" key="1">
    <citation type="submission" date="2019-06" db="EMBL/GenBank/DDBJ databases">
        <title>Paenimaribius caenipelagi gen. nov., sp. nov., isolated from a tidal flat.</title>
        <authorList>
            <person name="Yoon J.-H."/>
        </authorList>
    </citation>
    <scope>NUCLEOTIDE SEQUENCE [LARGE SCALE GENOMIC DNA]</scope>
    <source>
        <strain evidence="1 2">JBTF-M29</strain>
    </source>
</reference>